<feature type="region of interest" description="Disordered" evidence="1">
    <location>
        <begin position="61"/>
        <end position="83"/>
    </location>
</feature>
<dbReference type="Proteomes" id="UP000265520">
    <property type="component" value="Unassembled WGS sequence"/>
</dbReference>
<dbReference type="AlphaFoldDB" id="A0A392S6D4"/>
<proteinExistence type="predicted"/>
<evidence type="ECO:0000256" key="1">
    <source>
        <dbReference type="SAM" id="MobiDB-lite"/>
    </source>
</evidence>
<keyword evidence="3" id="KW-1185">Reference proteome</keyword>
<name>A0A392S6D4_9FABA</name>
<evidence type="ECO:0000313" key="2">
    <source>
        <dbReference type="EMBL" id="MCI43744.1"/>
    </source>
</evidence>
<dbReference type="EMBL" id="LXQA010321523">
    <property type="protein sequence ID" value="MCI43744.1"/>
    <property type="molecule type" value="Genomic_DNA"/>
</dbReference>
<evidence type="ECO:0000313" key="3">
    <source>
        <dbReference type="Proteomes" id="UP000265520"/>
    </source>
</evidence>
<organism evidence="2 3">
    <name type="scientific">Trifolium medium</name>
    <dbReference type="NCBI Taxonomy" id="97028"/>
    <lineage>
        <taxon>Eukaryota</taxon>
        <taxon>Viridiplantae</taxon>
        <taxon>Streptophyta</taxon>
        <taxon>Embryophyta</taxon>
        <taxon>Tracheophyta</taxon>
        <taxon>Spermatophyta</taxon>
        <taxon>Magnoliopsida</taxon>
        <taxon>eudicotyledons</taxon>
        <taxon>Gunneridae</taxon>
        <taxon>Pentapetalae</taxon>
        <taxon>rosids</taxon>
        <taxon>fabids</taxon>
        <taxon>Fabales</taxon>
        <taxon>Fabaceae</taxon>
        <taxon>Papilionoideae</taxon>
        <taxon>50 kb inversion clade</taxon>
        <taxon>NPAAA clade</taxon>
        <taxon>Hologalegina</taxon>
        <taxon>IRL clade</taxon>
        <taxon>Trifolieae</taxon>
        <taxon>Trifolium</taxon>
    </lineage>
</organism>
<reference evidence="2 3" key="1">
    <citation type="journal article" date="2018" name="Front. Plant Sci.">
        <title>Red Clover (Trifolium pratense) and Zigzag Clover (T. medium) - A Picture of Genomic Similarities and Differences.</title>
        <authorList>
            <person name="Dluhosova J."/>
            <person name="Istvanek J."/>
            <person name="Nedelnik J."/>
            <person name="Repkova J."/>
        </authorList>
    </citation>
    <scope>NUCLEOTIDE SEQUENCE [LARGE SCALE GENOMIC DNA]</scope>
    <source>
        <strain evidence="3">cv. 10/8</strain>
        <tissue evidence="2">Leaf</tissue>
    </source>
</reference>
<accession>A0A392S6D4</accession>
<protein>
    <submittedName>
        <fullName evidence="2">Uncharacterized protein</fullName>
    </submittedName>
</protein>
<sequence length="83" mass="9360">YGNTHEQPNTSDCLNKAHPPLYSSFLPESAEARALRVPEPKVIDTSKLSNQYLKGWVWKKSEPKTSKSKALKHSELTPQGLRL</sequence>
<feature type="non-terminal residue" evidence="2">
    <location>
        <position position="1"/>
    </location>
</feature>
<comment type="caution">
    <text evidence="2">The sequence shown here is derived from an EMBL/GenBank/DDBJ whole genome shotgun (WGS) entry which is preliminary data.</text>
</comment>